<evidence type="ECO:0000256" key="1">
    <source>
        <dbReference type="ARBA" id="ARBA00022723"/>
    </source>
</evidence>
<dbReference type="SMART" id="SM00184">
    <property type="entry name" value="RING"/>
    <property type="match status" value="1"/>
</dbReference>
<evidence type="ECO:0000313" key="8">
    <source>
        <dbReference type="EMBL" id="KAK3599915.1"/>
    </source>
</evidence>
<dbReference type="Gene3D" id="4.10.830.40">
    <property type="match status" value="1"/>
</dbReference>
<dbReference type="SUPFAM" id="SSF57845">
    <property type="entry name" value="B-box zinc-binding domain"/>
    <property type="match status" value="1"/>
</dbReference>
<evidence type="ECO:0000256" key="5">
    <source>
        <dbReference type="SAM" id="MobiDB-lite"/>
    </source>
</evidence>
<dbReference type="SUPFAM" id="SSF57850">
    <property type="entry name" value="RING/U-box"/>
    <property type="match status" value="1"/>
</dbReference>
<dbReference type="Gene3D" id="3.30.40.10">
    <property type="entry name" value="Zinc/RING finger domain, C3HC4 (zinc finger)"/>
    <property type="match status" value="1"/>
</dbReference>
<dbReference type="InterPro" id="IPR000315">
    <property type="entry name" value="Znf_B-box"/>
</dbReference>
<accession>A0AAE0SXA3</accession>
<comment type="caution">
    <text evidence="8">The sequence shown here is derived from an EMBL/GenBank/DDBJ whole genome shotgun (WGS) entry which is preliminary data.</text>
</comment>
<dbReference type="InterPro" id="IPR047153">
    <property type="entry name" value="TRIM45/56/19-like"/>
</dbReference>
<reference evidence="8" key="3">
    <citation type="submission" date="2023-05" db="EMBL/GenBank/DDBJ databases">
        <authorList>
            <person name="Smith C.H."/>
        </authorList>
    </citation>
    <scope>NUCLEOTIDE SEQUENCE</scope>
    <source>
        <strain evidence="8">CHS0354</strain>
        <tissue evidence="8">Mantle</tissue>
    </source>
</reference>
<name>A0AAE0SXA3_9BIVA</name>
<dbReference type="Pfam" id="PF00097">
    <property type="entry name" value="zf-C3HC4"/>
    <property type="match status" value="1"/>
</dbReference>
<dbReference type="PROSITE" id="PS00518">
    <property type="entry name" value="ZF_RING_1"/>
    <property type="match status" value="1"/>
</dbReference>
<keyword evidence="1" id="KW-0479">Metal-binding</keyword>
<dbReference type="InterPro" id="IPR017907">
    <property type="entry name" value="Znf_RING_CS"/>
</dbReference>
<keyword evidence="3" id="KW-0862">Zinc</keyword>
<dbReference type="SUPFAM" id="SSF63829">
    <property type="entry name" value="Calcium-dependent phosphotriesterase"/>
    <property type="match status" value="1"/>
</dbReference>
<keyword evidence="2 4" id="KW-0863">Zinc-finger</keyword>
<evidence type="ECO:0000313" key="9">
    <source>
        <dbReference type="Proteomes" id="UP001195483"/>
    </source>
</evidence>
<feature type="region of interest" description="Disordered" evidence="5">
    <location>
        <begin position="639"/>
        <end position="662"/>
    </location>
</feature>
<dbReference type="EMBL" id="JAEAOA010001358">
    <property type="protein sequence ID" value="KAK3599915.1"/>
    <property type="molecule type" value="Genomic_DNA"/>
</dbReference>
<evidence type="ECO:0000256" key="3">
    <source>
        <dbReference type="ARBA" id="ARBA00022833"/>
    </source>
</evidence>
<feature type="domain" description="RING-type" evidence="6">
    <location>
        <begin position="11"/>
        <end position="53"/>
    </location>
</feature>
<evidence type="ECO:0000256" key="4">
    <source>
        <dbReference type="PROSITE-ProRule" id="PRU00024"/>
    </source>
</evidence>
<dbReference type="InterPro" id="IPR018957">
    <property type="entry name" value="Znf_C3HC4_RING-type"/>
</dbReference>
<feature type="domain" description="B box-type" evidence="7">
    <location>
        <begin position="143"/>
        <end position="184"/>
    </location>
</feature>
<dbReference type="PROSITE" id="PS50119">
    <property type="entry name" value="ZF_BBOX"/>
    <property type="match status" value="2"/>
</dbReference>
<protein>
    <submittedName>
        <fullName evidence="8">Uncharacterized protein</fullName>
    </submittedName>
</protein>
<reference evidence="8" key="1">
    <citation type="journal article" date="2021" name="Genome Biol. Evol.">
        <title>A High-Quality Reference Genome for a Parasitic Bivalve with Doubly Uniparental Inheritance (Bivalvia: Unionida).</title>
        <authorList>
            <person name="Smith C.H."/>
        </authorList>
    </citation>
    <scope>NUCLEOTIDE SEQUENCE</scope>
    <source>
        <strain evidence="8">CHS0354</strain>
    </source>
</reference>
<dbReference type="SMART" id="SM00336">
    <property type="entry name" value="BBOX"/>
    <property type="match status" value="2"/>
</dbReference>
<evidence type="ECO:0000259" key="7">
    <source>
        <dbReference type="PROSITE" id="PS50119"/>
    </source>
</evidence>
<organism evidence="8 9">
    <name type="scientific">Potamilus streckersoni</name>
    <dbReference type="NCBI Taxonomy" id="2493646"/>
    <lineage>
        <taxon>Eukaryota</taxon>
        <taxon>Metazoa</taxon>
        <taxon>Spiralia</taxon>
        <taxon>Lophotrochozoa</taxon>
        <taxon>Mollusca</taxon>
        <taxon>Bivalvia</taxon>
        <taxon>Autobranchia</taxon>
        <taxon>Heteroconchia</taxon>
        <taxon>Palaeoheterodonta</taxon>
        <taxon>Unionida</taxon>
        <taxon>Unionoidea</taxon>
        <taxon>Unionidae</taxon>
        <taxon>Ambleminae</taxon>
        <taxon>Lampsilini</taxon>
        <taxon>Potamilus</taxon>
    </lineage>
</organism>
<gene>
    <name evidence="8" type="ORF">CHS0354_022500</name>
</gene>
<feature type="domain" description="B box-type" evidence="7">
    <location>
        <begin position="86"/>
        <end position="135"/>
    </location>
</feature>
<sequence>MATATPVQSKCGICHQPYKRPKILPCFHSYCEVCLELHISKAKPDTKFQCPLCWTGIEIPEGGACSFQTNFYIDTTEEEGLEERESKEVSCENCDGETKPTATSYCKVCEQAICDECVLLHKKLKITKDHELSSLKTVNIKRPDKLTCFEHESKVADCYCLTCEEFVCPSCDYEEHDQHKTEPINVAANIKRNFLIKTWQTSEILLSTERNLTIISQRESDLEKSEKEAKGRLQRRADEIKSDIDTGVKKLETEITTICEREKLKLFQLKIDIKAAKDKSVAMKKLITFASDGEILRDGNKMMCKIKEINLSSHMDIPGVNIVKFEENCKEFDCKSIGHIVNDTKASPCVPMELKLVSAFCTPEFGEIKCILPCRGGKVWIAEAGTAGLMMFNEQGYKQKKIMDDFEIESMAMGQDGTLFVSIPKKKIIYEITENYEARQVCSLSSTPSDLAAFENGNIAVCCNEPPKLVIIDQTGRIVRQYAPRASTFKTLHCVAVCKVTDVLAVCAQDINPVIETKDINAGFIQTNKDCKAKTTLGFPVGMSTKVSMQPALNSSSKSSVDVLEVSKAKPTQEFLFGRSVRSPTDPASSPRGFMSVTNSESPMNKPEISKATSTQFSFGTSSKAATQEWIFKPSLNTSTQPASYSSGTILASSSNPSVDKAENKNTKIIQFGSTEMKGAIFVFDHKGNMLAKINRPVYDLIFDQRGHLLVSRVGGDIDVLDHRGNILACMRPNAGDFLSGKMALDSLNQLWIGESGRINVFKYPEISGAEEGYEQD</sequence>
<dbReference type="PANTHER" id="PTHR25462:SF296">
    <property type="entry name" value="MEIOTIC P26, ISOFORM F"/>
    <property type="match status" value="1"/>
</dbReference>
<keyword evidence="9" id="KW-1185">Reference proteome</keyword>
<dbReference type="CDD" id="cd16579">
    <property type="entry name" value="RING-HC_PML_C-V"/>
    <property type="match status" value="1"/>
</dbReference>
<evidence type="ECO:0000259" key="6">
    <source>
        <dbReference type="PROSITE" id="PS50089"/>
    </source>
</evidence>
<dbReference type="AlphaFoldDB" id="A0AAE0SXA3"/>
<dbReference type="PANTHER" id="PTHR25462">
    <property type="entry name" value="BONUS, ISOFORM C-RELATED"/>
    <property type="match status" value="1"/>
</dbReference>
<dbReference type="Proteomes" id="UP001195483">
    <property type="component" value="Unassembled WGS sequence"/>
</dbReference>
<feature type="compositionally biased region" description="Polar residues" evidence="5">
    <location>
        <begin position="639"/>
        <end position="658"/>
    </location>
</feature>
<dbReference type="InterPro" id="IPR001841">
    <property type="entry name" value="Znf_RING"/>
</dbReference>
<dbReference type="Pfam" id="PF00643">
    <property type="entry name" value="zf-B_box"/>
    <property type="match status" value="1"/>
</dbReference>
<dbReference type="PROSITE" id="PS50089">
    <property type="entry name" value="ZF_RING_2"/>
    <property type="match status" value="1"/>
</dbReference>
<reference evidence="8" key="2">
    <citation type="journal article" date="2021" name="Genome Biol. Evol.">
        <title>Developing a high-quality reference genome for a parasitic bivalve with doubly uniparental inheritance (Bivalvia: Unionida).</title>
        <authorList>
            <person name="Smith C.H."/>
        </authorList>
    </citation>
    <scope>NUCLEOTIDE SEQUENCE</scope>
    <source>
        <strain evidence="8">CHS0354</strain>
        <tissue evidence="8">Mantle</tissue>
    </source>
</reference>
<dbReference type="Gene3D" id="3.30.160.60">
    <property type="entry name" value="Classic Zinc Finger"/>
    <property type="match status" value="1"/>
</dbReference>
<evidence type="ECO:0000256" key="2">
    <source>
        <dbReference type="ARBA" id="ARBA00022771"/>
    </source>
</evidence>
<proteinExistence type="predicted"/>
<dbReference type="GO" id="GO:0008270">
    <property type="term" value="F:zinc ion binding"/>
    <property type="evidence" value="ECO:0007669"/>
    <property type="project" value="UniProtKB-KW"/>
</dbReference>
<dbReference type="InterPro" id="IPR013083">
    <property type="entry name" value="Znf_RING/FYVE/PHD"/>
</dbReference>